<dbReference type="InterPro" id="IPR001765">
    <property type="entry name" value="Carbonic_anhydrase"/>
</dbReference>
<evidence type="ECO:0000256" key="2">
    <source>
        <dbReference type="ARBA" id="ARBA00012925"/>
    </source>
</evidence>
<dbReference type="GO" id="GO:0008270">
    <property type="term" value="F:zinc ion binding"/>
    <property type="evidence" value="ECO:0007669"/>
    <property type="project" value="InterPro"/>
</dbReference>
<keyword evidence="9" id="KW-1185">Reference proteome</keyword>
<protein>
    <recommendedName>
        <fullName evidence="2">carbonic anhydrase</fullName>
        <ecNumber evidence="2">4.2.1.1</ecNumber>
    </recommendedName>
</protein>
<dbReference type="RefSeq" id="WP_015443364.1">
    <property type="nucleotide sequence ID" value="NC_020520.1"/>
</dbReference>
<feature type="binding site" evidence="7">
    <location>
        <position position="100"/>
    </location>
    <ligand>
        <name>Zn(2+)</name>
        <dbReference type="ChEBI" id="CHEBI:29105"/>
    </ligand>
</feature>
<dbReference type="EC" id="4.2.1.1" evidence="2"/>
<name>A0A6C7EBK0_ILUCY</name>
<evidence type="ECO:0000256" key="3">
    <source>
        <dbReference type="ARBA" id="ARBA00022723"/>
    </source>
</evidence>
<evidence type="ECO:0000313" key="8">
    <source>
        <dbReference type="EMBL" id="BAN04117.1"/>
    </source>
</evidence>
<dbReference type="Proteomes" id="UP000011863">
    <property type="component" value="Chromosome"/>
</dbReference>
<dbReference type="GO" id="GO:0004089">
    <property type="term" value="F:carbonate dehydratase activity"/>
    <property type="evidence" value="ECO:0007669"/>
    <property type="project" value="UniProtKB-EC"/>
</dbReference>
<comment type="similarity">
    <text evidence="1">Belongs to the beta-class carbonic anhydrase family.</text>
</comment>
<dbReference type="AlphaFoldDB" id="A0A6C7EBK0"/>
<evidence type="ECO:0000313" key="9">
    <source>
        <dbReference type="Proteomes" id="UP000011863"/>
    </source>
</evidence>
<proteinExistence type="inferred from homology"/>
<dbReference type="Pfam" id="PF00484">
    <property type="entry name" value="Pro_CA"/>
    <property type="match status" value="1"/>
</dbReference>
<organism evidence="8 9">
    <name type="scientific">Ilumatobacter coccineus (strain NBRC 103263 / KCTC 29153 / YM16-304)</name>
    <dbReference type="NCBI Taxonomy" id="1313172"/>
    <lineage>
        <taxon>Bacteria</taxon>
        <taxon>Bacillati</taxon>
        <taxon>Actinomycetota</taxon>
        <taxon>Acidimicrobiia</taxon>
        <taxon>Acidimicrobiales</taxon>
        <taxon>Ilumatobacteraceae</taxon>
        <taxon>Ilumatobacter</taxon>
    </lineage>
</organism>
<gene>
    <name evidence="8" type="ORF">YM304_38030</name>
</gene>
<reference evidence="8 9" key="1">
    <citation type="journal article" date="2013" name="Int. J. Syst. Evol. Microbiol.">
        <title>Ilumatobacter nonamiense sp. nov. and Ilumatobacter coccineum sp. nov., isolated from seashore sand.</title>
        <authorList>
            <person name="Matsumoto A."/>
            <person name="Kasai H."/>
            <person name="Matsuo Y."/>
            <person name="Shizuri Y."/>
            <person name="Ichikawa N."/>
            <person name="Fujita N."/>
            <person name="Omura S."/>
            <person name="Takahashi Y."/>
        </authorList>
    </citation>
    <scope>NUCLEOTIDE SEQUENCE [LARGE SCALE GENOMIC DNA]</scope>
    <source>
        <strain evidence="9">NBRC 103263 / KCTC 29153 / YM16-304</strain>
    </source>
</reference>
<accession>A0A6C7EBK0</accession>
<evidence type="ECO:0000256" key="4">
    <source>
        <dbReference type="ARBA" id="ARBA00022833"/>
    </source>
</evidence>
<feature type="binding site" evidence="7">
    <location>
        <position position="46"/>
    </location>
    <ligand>
        <name>Zn(2+)</name>
        <dbReference type="ChEBI" id="CHEBI:29105"/>
    </ligand>
</feature>
<dbReference type="OrthoDB" id="8968066at2"/>
<dbReference type="SMART" id="SM00947">
    <property type="entry name" value="Pro_CA"/>
    <property type="match status" value="1"/>
</dbReference>
<dbReference type="PANTHER" id="PTHR43175">
    <property type="entry name" value="CARBONIC ANHYDRASE"/>
    <property type="match status" value="1"/>
</dbReference>
<dbReference type="Gene3D" id="3.40.1050.10">
    <property type="entry name" value="Carbonic anhydrase"/>
    <property type="match status" value="1"/>
</dbReference>
<comment type="function">
    <text evidence="5">Catalyzes the reversible hydration of carbon dioxide to form bicarbonate.</text>
</comment>
<evidence type="ECO:0000256" key="5">
    <source>
        <dbReference type="ARBA" id="ARBA00024993"/>
    </source>
</evidence>
<dbReference type="EMBL" id="AP012057">
    <property type="protein sequence ID" value="BAN04117.1"/>
    <property type="molecule type" value="Genomic_DNA"/>
</dbReference>
<comment type="catalytic activity">
    <reaction evidence="6">
        <text>hydrogencarbonate + H(+) = CO2 + H2O</text>
        <dbReference type="Rhea" id="RHEA:10748"/>
        <dbReference type="ChEBI" id="CHEBI:15377"/>
        <dbReference type="ChEBI" id="CHEBI:15378"/>
        <dbReference type="ChEBI" id="CHEBI:16526"/>
        <dbReference type="ChEBI" id="CHEBI:17544"/>
        <dbReference type="EC" id="4.2.1.1"/>
    </reaction>
</comment>
<dbReference type="KEGG" id="aym:YM304_38030"/>
<keyword evidence="8" id="KW-0456">Lyase</keyword>
<dbReference type="SUPFAM" id="SSF53056">
    <property type="entry name" value="beta-carbonic anhydrase, cab"/>
    <property type="match status" value="1"/>
</dbReference>
<evidence type="ECO:0000256" key="7">
    <source>
        <dbReference type="PIRSR" id="PIRSR601765-1"/>
    </source>
</evidence>
<keyword evidence="3 7" id="KW-0479">Metal-binding</keyword>
<sequence length="183" mass="20176">MTTDDATFVPSVDDVMQANAEYASDFSGAGIPVRPGRKLAIVTCMDARIDAFAVMGLQNGESHIIRNAGGVITDDVIRSLCLSQRFLGTREIILVHHTDCGLQMVDEADFRDELEIELGVKPWWSLESFSDPYQDVRQSMQRVRMTPFIQYKDHVSGFVYDVTDGLLHPVDPGAATVPARGAT</sequence>
<dbReference type="PANTHER" id="PTHR43175:SF3">
    <property type="entry name" value="CARBON DISULFIDE HYDROLASE"/>
    <property type="match status" value="1"/>
</dbReference>
<evidence type="ECO:0000256" key="1">
    <source>
        <dbReference type="ARBA" id="ARBA00006217"/>
    </source>
</evidence>
<feature type="binding site" evidence="7">
    <location>
        <position position="44"/>
    </location>
    <ligand>
        <name>Zn(2+)</name>
        <dbReference type="ChEBI" id="CHEBI:29105"/>
    </ligand>
</feature>
<comment type="cofactor">
    <cofactor evidence="7">
        <name>Zn(2+)</name>
        <dbReference type="ChEBI" id="CHEBI:29105"/>
    </cofactor>
    <text evidence="7">Binds 1 zinc ion per subunit.</text>
</comment>
<dbReference type="InterPro" id="IPR036874">
    <property type="entry name" value="Carbonic_anhydrase_sf"/>
</dbReference>
<evidence type="ECO:0000256" key="6">
    <source>
        <dbReference type="ARBA" id="ARBA00048348"/>
    </source>
</evidence>
<dbReference type="CDD" id="cd03379">
    <property type="entry name" value="beta_CA_cladeD"/>
    <property type="match status" value="1"/>
</dbReference>
<feature type="binding site" evidence="7">
    <location>
        <position position="97"/>
    </location>
    <ligand>
        <name>Zn(2+)</name>
        <dbReference type="ChEBI" id="CHEBI:29105"/>
    </ligand>
</feature>
<keyword evidence="4 7" id="KW-0862">Zinc</keyword>